<dbReference type="InterPro" id="IPR036514">
    <property type="entry name" value="SGNH_hydro_sf"/>
</dbReference>
<feature type="region of interest" description="Disordered" evidence="2">
    <location>
        <begin position="200"/>
        <end position="235"/>
    </location>
</feature>
<keyword evidence="1" id="KW-1015">Disulfide bond</keyword>
<name>L8TXG0_9MICC</name>
<comment type="caution">
    <text evidence="4">The sequence shown here is derived from an EMBL/GenBank/DDBJ whole genome shotgun (WGS) entry which is preliminary data.</text>
</comment>
<sequence>MDVLDALDDIDLAVNAACAGATAAATTAVAPTVPEQITVASDAGDLDSETDLVTITAGANDVNFINALLACLTRSEAECRTAVDAAEALAQSVLPAVLAQDYGAIQTKAPNATIAALGYPHLFAPEFAGGALVENIEIFNAGTDTLNKIIRDAAKSSGAVYVEVTDDFAGHGIGAEDPWINFNPADPLFGSNFHPTAEAMPRDMPQQSWRKWRSASWRTDGSGQTLPLKSQEASA</sequence>
<protein>
    <recommendedName>
        <fullName evidence="3">SGNH hydrolase-type esterase domain-containing protein</fullName>
    </recommendedName>
</protein>
<feature type="compositionally biased region" description="Polar residues" evidence="2">
    <location>
        <begin position="216"/>
        <end position="235"/>
    </location>
</feature>
<dbReference type="InterPro" id="IPR013830">
    <property type="entry name" value="SGNH_hydro"/>
</dbReference>
<evidence type="ECO:0000256" key="2">
    <source>
        <dbReference type="SAM" id="MobiDB-lite"/>
    </source>
</evidence>
<dbReference type="Proteomes" id="UP000011189">
    <property type="component" value="Unassembled WGS sequence"/>
</dbReference>
<evidence type="ECO:0000313" key="5">
    <source>
        <dbReference type="Proteomes" id="UP000011189"/>
    </source>
</evidence>
<feature type="disulfide bond" evidence="1">
    <location>
        <begin position="71"/>
        <end position="79"/>
    </location>
</feature>
<feature type="domain" description="SGNH hydrolase-type esterase" evidence="3">
    <location>
        <begin position="7"/>
        <end position="198"/>
    </location>
</feature>
<dbReference type="PATRIC" id="fig|683150.5.peg.359"/>
<organism evidence="4 5">
    <name type="scientific">Arthrobacter nitrophenolicus</name>
    <dbReference type="NCBI Taxonomy" id="683150"/>
    <lineage>
        <taxon>Bacteria</taxon>
        <taxon>Bacillati</taxon>
        <taxon>Actinomycetota</taxon>
        <taxon>Actinomycetes</taxon>
        <taxon>Micrococcales</taxon>
        <taxon>Micrococcaceae</taxon>
        <taxon>Arthrobacter</taxon>
    </lineage>
</organism>
<dbReference type="GO" id="GO:0004806">
    <property type="term" value="F:triacylglycerol lipase activity"/>
    <property type="evidence" value="ECO:0007669"/>
    <property type="project" value="TreeGrafter"/>
</dbReference>
<evidence type="ECO:0000313" key="4">
    <source>
        <dbReference type="EMBL" id="ELT45944.1"/>
    </source>
</evidence>
<proteinExistence type="predicted"/>
<dbReference type="GO" id="GO:0019433">
    <property type="term" value="P:triglyceride catabolic process"/>
    <property type="evidence" value="ECO:0007669"/>
    <property type="project" value="TreeGrafter"/>
</dbReference>
<evidence type="ECO:0000259" key="3">
    <source>
        <dbReference type="Pfam" id="PF13472"/>
    </source>
</evidence>
<gene>
    <name evidence="4" type="ORF">G205_01808</name>
</gene>
<dbReference type="AlphaFoldDB" id="L8TXG0"/>
<dbReference type="PANTHER" id="PTHR37981:SF1">
    <property type="entry name" value="SGNH HYDROLASE-TYPE ESTERASE DOMAIN-CONTAINING PROTEIN"/>
    <property type="match status" value="1"/>
</dbReference>
<reference evidence="5" key="1">
    <citation type="journal article" date="2013" name="Genome Announc.">
        <title>Draft Genome Sequence of the 2-Chloro-4-Nitrophenol-Degrading Bacterium Arthrobacter sp. Strain SJCon.</title>
        <authorList>
            <person name="Vikram S."/>
            <person name="Kumar S."/>
            <person name="Vaidya B."/>
            <person name="Pinnaka A.K."/>
            <person name="Raghava G.P."/>
        </authorList>
    </citation>
    <scope>NUCLEOTIDE SEQUENCE [LARGE SCALE GENOMIC DNA]</scope>
    <source>
        <strain evidence="5">SJCon</strain>
    </source>
</reference>
<dbReference type="Pfam" id="PF13472">
    <property type="entry name" value="Lipase_GDSL_2"/>
    <property type="match status" value="1"/>
</dbReference>
<dbReference type="SUPFAM" id="SSF52266">
    <property type="entry name" value="SGNH hydrolase"/>
    <property type="match status" value="1"/>
</dbReference>
<dbReference type="Gene3D" id="3.40.50.1110">
    <property type="entry name" value="SGNH hydrolase"/>
    <property type="match status" value="1"/>
</dbReference>
<keyword evidence="5" id="KW-1185">Reference proteome</keyword>
<evidence type="ECO:0000256" key="1">
    <source>
        <dbReference type="PIRSR" id="PIRSR637460-2"/>
    </source>
</evidence>
<dbReference type="PANTHER" id="PTHR37981">
    <property type="entry name" value="LIPASE 2"/>
    <property type="match status" value="1"/>
</dbReference>
<dbReference type="InterPro" id="IPR037460">
    <property type="entry name" value="SEST-like"/>
</dbReference>
<accession>L8TXG0</accession>
<dbReference type="EMBL" id="AOFD01000003">
    <property type="protein sequence ID" value="ELT45944.1"/>
    <property type="molecule type" value="Genomic_DNA"/>
</dbReference>